<dbReference type="EMBL" id="JACHNY010000003">
    <property type="protein sequence ID" value="MBB4617587.1"/>
    <property type="molecule type" value="Genomic_DNA"/>
</dbReference>
<proteinExistence type="predicted"/>
<accession>A0A7W7AIE0</accession>
<name>A0A7W7AIE0_9SPHN</name>
<dbReference type="RefSeq" id="WP_184113571.1">
    <property type="nucleotide sequence ID" value="NZ_JACHNY010000003.1"/>
</dbReference>
<keyword evidence="2" id="KW-1185">Reference proteome</keyword>
<reference evidence="1 2" key="1">
    <citation type="submission" date="2020-08" db="EMBL/GenBank/DDBJ databases">
        <title>Genomic Encyclopedia of Type Strains, Phase IV (KMG-IV): sequencing the most valuable type-strain genomes for metagenomic binning, comparative biology and taxonomic classification.</title>
        <authorList>
            <person name="Goeker M."/>
        </authorList>
    </citation>
    <scope>NUCLEOTIDE SEQUENCE [LARGE SCALE GENOMIC DNA]</scope>
    <source>
        <strain evidence="1 2">DSM 15867</strain>
    </source>
</reference>
<evidence type="ECO:0000313" key="1">
    <source>
        <dbReference type="EMBL" id="MBB4617587.1"/>
    </source>
</evidence>
<gene>
    <name evidence="1" type="ORF">GGQ96_001715</name>
</gene>
<protein>
    <recommendedName>
        <fullName evidence="3">Glycosyltransferase</fullName>
    </recommendedName>
</protein>
<dbReference type="AlphaFoldDB" id="A0A7W7AIE0"/>
<dbReference type="SUPFAM" id="SSF53448">
    <property type="entry name" value="Nucleotide-diphospho-sugar transferases"/>
    <property type="match status" value="1"/>
</dbReference>
<dbReference type="Proteomes" id="UP000574769">
    <property type="component" value="Unassembled WGS sequence"/>
</dbReference>
<sequence>MRAQHALGRRLYPVKARVMDGIADRALRQKIDDLRGSAFYRNLPRQRILAVGVQSPRRPGSLDAIFARMRDSRHAVVTEKKDIDGLGKLDNTNILMGRHDLSGFDWLWMVDDDVELPNRFTDDFVATCALAGLKIAMPAHRALSYSSFPITRRQPGALARTTNFVEVGPIAAFHRDTFDTLLPLPSLRYGWGLDLTWGVVAERMGWPIGVVDATPLRHSSPIGTGYDVQAAVDEAEAYMAGYGIVTGEHVIREYDRIDGLPN</sequence>
<evidence type="ECO:0000313" key="2">
    <source>
        <dbReference type="Proteomes" id="UP000574769"/>
    </source>
</evidence>
<dbReference type="InterPro" id="IPR029044">
    <property type="entry name" value="Nucleotide-diphossugar_trans"/>
</dbReference>
<comment type="caution">
    <text evidence="1">The sequence shown here is derived from an EMBL/GenBank/DDBJ whole genome shotgun (WGS) entry which is preliminary data.</text>
</comment>
<organism evidence="1 2">
    <name type="scientific">Sphingomonas abaci</name>
    <dbReference type="NCBI Taxonomy" id="237611"/>
    <lineage>
        <taxon>Bacteria</taxon>
        <taxon>Pseudomonadati</taxon>
        <taxon>Pseudomonadota</taxon>
        <taxon>Alphaproteobacteria</taxon>
        <taxon>Sphingomonadales</taxon>
        <taxon>Sphingomonadaceae</taxon>
        <taxon>Sphingomonas</taxon>
    </lineage>
</organism>
<evidence type="ECO:0008006" key="3">
    <source>
        <dbReference type="Google" id="ProtNLM"/>
    </source>
</evidence>